<evidence type="ECO:0000259" key="1">
    <source>
        <dbReference type="Pfam" id="PF03457"/>
    </source>
</evidence>
<accession>A0A067CGA0</accession>
<evidence type="ECO:0000313" key="2">
    <source>
        <dbReference type="EMBL" id="KDO29764.1"/>
    </source>
</evidence>
<name>A0A067CGA0_SAPPC</name>
<dbReference type="EMBL" id="KK583204">
    <property type="protein sequence ID" value="KDO29764.1"/>
    <property type="molecule type" value="Genomic_DNA"/>
</dbReference>
<feature type="domain" description="Helicase-associated" evidence="1">
    <location>
        <begin position="188"/>
        <end position="255"/>
    </location>
</feature>
<dbReference type="GeneID" id="24127299"/>
<dbReference type="OrthoDB" id="62632at2759"/>
<dbReference type="RefSeq" id="XP_012199412.1">
    <property type="nucleotide sequence ID" value="XM_012344022.1"/>
</dbReference>
<gene>
    <name evidence="2" type="ORF">SPRG_04881</name>
</gene>
<reference evidence="2 3" key="1">
    <citation type="journal article" date="2013" name="PLoS Genet.">
        <title>Distinctive expansion of potential virulence genes in the genome of the oomycete fish pathogen Saprolegnia parasitica.</title>
        <authorList>
            <person name="Jiang R.H."/>
            <person name="de Bruijn I."/>
            <person name="Haas B.J."/>
            <person name="Belmonte R."/>
            <person name="Lobach L."/>
            <person name="Christie J."/>
            <person name="van den Ackerveken G."/>
            <person name="Bottin A."/>
            <person name="Bulone V."/>
            <person name="Diaz-Moreno S.M."/>
            <person name="Dumas B."/>
            <person name="Fan L."/>
            <person name="Gaulin E."/>
            <person name="Govers F."/>
            <person name="Grenville-Briggs L.J."/>
            <person name="Horner N.R."/>
            <person name="Levin J.Z."/>
            <person name="Mammella M."/>
            <person name="Meijer H.J."/>
            <person name="Morris P."/>
            <person name="Nusbaum C."/>
            <person name="Oome S."/>
            <person name="Phillips A.J."/>
            <person name="van Rooyen D."/>
            <person name="Rzeszutek E."/>
            <person name="Saraiva M."/>
            <person name="Secombes C.J."/>
            <person name="Seidl M.F."/>
            <person name="Snel B."/>
            <person name="Stassen J.H."/>
            <person name="Sykes S."/>
            <person name="Tripathy S."/>
            <person name="van den Berg H."/>
            <person name="Vega-Arreguin J.C."/>
            <person name="Wawra S."/>
            <person name="Young S.K."/>
            <person name="Zeng Q."/>
            <person name="Dieguez-Uribeondo J."/>
            <person name="Russ C."/>
            <person name="Tyler B.M."/>
            <person name="van West P."/>
        </authorList>
    </citation>
    <scope>NUCLEOTIDE SEQUENCE [LARGE SCALE GENOMIC DNA]</scope>
    <source>
        <strain evidence="2 3">CBS 223.65</strain>
    </source>
</reference>
<dbReference type="PANTHER" id="PTHR37066">
    <property type="entry name" value="HELICASE-ASSOCIATED"/>
    <property type="match status" value="1"/>
</dbReference>
<dbReference type="Proteomes" id="UP000030745">
    <property type="component" value="Unassembled WGS sequence"/>
</dbReference>
<evidence type="ECO:0000313" key="3">
    <source>
        <dbReference type="Proteomes" id="UP000030745"/>
    </source>
</evidence>
<dbReference type="OMA" id="DWPRETR"/>
<sequence>MSLLWRLAPMASARGVARKLATSHGSSTNEMFLKNMLTVTQVTRSLQAHRSDFTYLSTTVNVPHEAPWPMHLRGQSFNGNYLRQLHRRKLLLAEYVQAFDALQFVWCTRSHKWTVRLLALETYRTLYGDLRVPHLFVVPDLDPAWPKDTWGLQLGYHVSNIRTGRIKCPDETRAKLDALGFVWDMFHAMWETNMLALQEYARRYGHVNVPQVFVAPDDWPRETRGALLGVWVNNIRNGVDALTPEKITQLNQIGFSWKGNNRRKEPPLKVTTRHYPTTTTERYATAT</sequence>
<keyword evidence="3" id="KW-1185">Reference proteome</keyword>
<dbReference type="InterPro" id="IPR005114">
    <property type="entry name" value="Helicase_assoc"/>
</dbReference>
<organism evidence="2 3">
    <name type="scientific">Saprolegnia parasitica (strain CBS 223.65)</name>
    <dbReference type="NCBI Taxonomy" id="695850"/>
    <lineage>
        <taxon>Eukaryota</taxon>
        <taxon>Sar</taxon>
        <taxon>Stramenopiles</taxon>
        <taxon>Oomycota</taxon>
        <taxon>Saprolegniomycetes</taxon>
        <taxon>Saprolegniales</taxon>
        <taxon>Saprolegniaceae</taxon>
        <taxon>Saprolegnia</taxon>
    </lineage>
</organism>
<dbReference type="AlphaFoldDB" id="A0A067CGA0"/>
<protein>
    <recommendedName>
        <fullName evidence="1">Helicase-associated domain-containing protein</fullName>
    </recommendedName>
</protein>
<dbReference type="KEGG" id="spar:SPRG_04881"/>
<feature type="domain" description="Helicase-associated" evidence="1">
    <location>
        <begin position="110"/>
        <end position="181"/>
    </location>
</feature>
<dbReference type="PANTHER" id="PTHR37066:SF1">
    <property type="entry name" value="LNS2_PITP DOMAIN-CONTAINING PROTEIN"/>
    <property type="match status" value="1"/>
</dbReference>
<proteinExistence type="predicted"/>
<dbReference type="Gene3D" id="6.10.140.530">
    <property type="match status" value="1"/>
</dbReference>
<dbReference type="Pfam" id="PF03457">
    <property type="entry name" value="HA"/>
    <property type="match status" value="2"/>
</dbReference>
<dbReference type="VEuPathDB" id="FungiDB:SPRG_04881"/>